<proteinExistence type="predicted"/>
<organism evidence="1 2">
    <name type="scientific">Andreprevotia lacus DSM 23236</name>
    <dbReference type="NCBI Taxonomy" id="1121001"/>
    <lineage>
        <taxon>Bacteria</taxon>
        <taxon>Pseudomonadati</taxon>
        <taxon>Pseudomonadota</taxon>
        <taxon>Betaproteobacteria</taxon>
        <taxon>Neisseriales</taxon>
        <taxon>Chitinibacteraceae</taxon>
        <taxon>Andreprevotia</taxon>
    </lineage>
</organism>
<evidence type="ECO:0000313" key="2">
    <source>
        <dbReference type="Proteomes" id="UP000192761"/>
    </source>
</evidence>
<sequence length="77" mass="8381">MNTIHKEAVFAQIKALVARRYATSSRAERGQYMARLKRNVLGIAHDPTKLARAHAVFAGMLGEEAGAHELHDPANSG</sequence>
<keyword evidence="2" id="KW-1185">Reference proteome</keyword>
<protein>
    <submittedName>
        <fullName evidence="1">Uncharacterized protein</fullName>
    </submittedName>
</protein>
<dbReference type="AlphaFoldDB" id="A0A1W1XTK4"/>
<dbReference type="RefSeq" id="WP_084091436.1">
    <property type="nucleotide sequence ID" value="NZ_FWXD01000016.1"/>
</dbReference>
<reference evidence="1 2" key="1">
    <citation type="submission" date="2017-04" db="EMBL/GenBank/DDBJ databases">
        <authorList>
            <person name="Afonso C.L."/>
            <person name="Miller P.J."/>
            <person name="Scott M.A."/>
            <person name="Spackman E."/>
            <person name="Goraichik I."/>
            <person name="Dimitrov K.M."/>
            <person name="Suarez D.L."/>
            <person name="Swayne D.E."/>
        </authorList>
    </citation>
    <scope>NUCLEOTIDE SEQUENCE [LARGE SCALE GENOMIC DNA]</scope>
    <source>
        <strain evidence="1 2">DSM 23236</strain>
    </source>
</reference>
<gene>
    <name evidence="1" type="ORF">SAMN02745857_02807</name>
</gene>
<name>A0A1W1XTK4_9NEIS</name>
<dbReference type="Proteomes" id="UP000192761">
    <property type="component" value="Unassembled WGS sequence"/>
</dbReference>
<accession>A0A1W1XTK4</accession>
<evidence type="ECO:0000313" key="1">
    <source>
        <dbReference type="EMBL" id="SMC27310.1"/>
    </source>
</evidence>
<dbReference type="EMBL" id="FWXD01000016">
    <property type="protein sequence ID" value="SMC27310.1"/>
    <property type="molecule type" value="Genomic_DNA"/>
</dbReference>